<feature type="compositionally biased region" description="Polar residues" evidence="1">
    <location>
        <begin position="26"/>
        <end position="35"/>
    </location>
</feature>
<reference evidence="2" key="2">
    <citation type="journal article" date="2023" name="IMA Fungus">
        <title>Comparative genomic study of the Penicillium genus elucidates a diverse pangenome and 15 lateral gene transfer events.</title>
        <authorList>
            <person name="Petersen C."/>
            <person name="Sorensen T."/>
            <person name="Nielsen M.R."/>
            <person name="Sondergaard T.E."/>
            <person name="Sorensen J.L."/>
            <person name="Fitzpatrick D.A."/>
            <person name="Frisvad J.C."/>
            <person name="Nielsen K.L."/>
        </authorList>
    </citation>
    <scope>NUCLEOTIDE SEQUENCE</scope>
    <source>
        <strain evidence="2">IBT 30069</strain>
    </source>
</reference>
<protein>
    <submittedName>
        <fullName evidence="2">Uncharacterized protein</fullName>
    </submittedName>
</protein>
<proteinExistence type="predicted"/>
<dbReference type="AlphaFoldDB" id="A0A9W9F776"/>
<comment type="caution">
    <text evidence="2">The sequence shown here is derived from an EMBL/GenBank/DDBJ whole genome shotgun (WGS) entry which is preliminary data.</text>
</comment>
<accession>A0A9W9F776</accession>
<evidence type="ECO:0000256" key="1">
    <source>
        <dbReference type="SAM" id="MobiDB-lite"/>
    </source>
</evidence>
<evidence type="ECO:0000313" key="3">
    <source>
        <dbReference type="Proteomes" id="UP001149165"/>
    </source>
</evidence>
<dbReference type="OrthoDB" id="5201563at2759"/>
<dbReference type="EMBL" id="JAPQKH010000006">
    <property type="protein sequence ID" value="KAJ5094759.1"/>
    <property type="molecule type" value="Genomic_DNA"/>
</dbReference>
<organism evidence="2 3">
    <name type="scientific">Penicillium angulare</name>
    <dbReference type="NCBI Taxonomy" id="116970"/>
    <lineage>
        <taxon>Eukaryota</taxon>
        <taxon>Fungi</taxon>
        <taxon>Dikarya</taxon>
        <taxon>Ascomycota</taxon>
        <taxon>Pezizomycotina</taxon>
        <taxon>Eurotiomycetes</taxon>
        <taxon>Eurotiomycetidae</taxon>
        <taxon>Eurotiales</taxon>
        <taxon>Aspergillaceae</taxon>
        <taxon>Penicillium</taxon>
    </lineage>
</organism>
<keyword evidence="3" id="KW-1185">Reference proteome</keyword>
<reference evidence="2" key="1">
    <citation type="submission" date="2022-11" db="EMBL/GenBank/DDBJ databases">
        <authorList>
            <person name="Petersen C."/>
        </authorList>
    </citation>
    <scope>NUCLEOTIDE SEQUENCE</scope>
    <source>
        <strain evidence="2">IBT 30069</strain>
    </source>
</reference>
<evidence type="ECO:0000313" key="2">
    <source>
        <dbReference type="EMBL" id="KAJ5094759.1"/>
    </source>
</evidence>
<gene>
    <name evidence="2" type="ORF">N7456_010620</name>
</gene>
<feature type="region of interest" description="Disordered" evidence="1">
    <location>
        <begin position="18"/>
        <end position="53"/>
    </location>
</feature>
<dbReference type="Proteomes" id="UP001149165">
    <property type="component" value="Unassembled WGS sequence"/>
</dbReference>
<name>A0A9W9F776_9EURO</name>
<sequence length="117" mass="13057">MSITTTTTTATVSVLADYEVHHSEEQPSSTASQPVTAGIPEQPANWPTDHRRMPAYRPINPNLSYLERPAGTDGAEYAFIQVMLHGVWLNAAVSRLWRFTGGRINDKVFHYEVGGEW</sequence>